<evidence type="ECO:0000256" key="1">
    <source>
        <dbReference type="SAM" id="MobiDB-lite"/>
    </source>
</evidence>
<gene>
    <name evidence="3" type="ORF">AZI85_15440</name>
</gene>
<evidence type="ECO:0000256" key="2">
    <source>
        <dbReference type="SAM" id="SignalP"/>
    </source>
</evidence>
<dbReference type="EMBL" id="LUKF01000003">
    <property type="protein sequence ID" value="KYG70081.1"/>
    <property type="molecule type" value="Genomic_DNA"/>
</dbReference>
<comment type="caution">
    <text evidence="3">The sequence shown here is derived from an EMBL/GenBank/DDBJ whole genome shotgun (WGS) entry which is preliminary data.</text>
</comment>
<feature type="compositionally biased region" description="Low complexity" evidence="1">
    <location>
        <begin position="40"/>
        <end position="51"/>
    </location>
</feature>
<dbReference type="Proteomes" id="UP000075391">
    <property type="component" value="Unassembled WGS sequence"/>
</dbReference>
<feature type="chain" id="PRO_5007573692" evidence="2">
    <location>
        <begin position="25"/>
        <end position="70"/>
    </location>
</feature>
<name>A0A150WUH6_BDEBC</name>
<dbReference type="RefSeq" id="WP_063242995.1">
    <property type="nucleotide sequence ID" value="NZ_LUKF01000003.1"/>
</dbReference>
<dbReference type="OrthoDB" id="9891069at2"/>
<organism evidence="3 4">
    <name type="scientific">Bdellovibrio bacteriovorus</name>
    <dbReference type="NCBI Taxonomy" id="959"/>
    <lineage>
        <taxon>Bacteria</taxon>
        <taxon>Pseudomonadati</taxon>
        <taxon>Bdellovibrionota</taxon>
        <taxon>Bdellovibrionia</taxon>
        <taxon>Bdellovibrionales</taxon>
        <taxon>Pseudobdellovibrionaceae</taxon>
        <taxon>Bdellovibrio</taxon>
    </lineage>
</organism>
<evidence type="ECO:0000313" key="3">
    <source>
        <dbReference type="EMBL" id="KYG70081.1"/>
    </source>
</evidence>
<feature type="region of interest" description="Disordered" evidence="1">
    <location>
        <begin position="29"/>
        <end position="70"/>
    </location>
</feature>
<sequence length="70" mass="7801">MTHFSFKMAAVLVSSLLMFGLAQAEIRAEKREAEQDEQLSDSSDPSDSSSSKNSEFNSRKVRAKSSTRKE</sequence>
<feature type="signal peptide" evidence="2">
    <location>
        <begin position="1"/>
        <end position="24"/>
    </location>
</feature>
<evidence type="ECO:0000313" key="4">
    <source>
        <dbReference type="Proteomes" id="UP000075391"/>
    </source>
</evidence>
<keyword evidence="2" id="KW-0732">Signal</keyword>
<proteinExistence type="predicted"/>
<reference evidence="3 4" key="1">
    <citation type="submission" date="2016-03" db="EMBL/GenBank/DDBJ databases">
        <authorList>
            <person name="Ploux O."/>
        </authorList>
    </citation>
    <scope>NUCLEOTIDE SEQUENCE [LARGE SCALE GENOMIC DNA]</scope>
    <source>
        <strain evidence="3 4">BER2</strain>
    </source>
</reference>
<dbReference type="AlphaFoldDB" id="A0A150WUH6"/>
<accession>A0A150WUH6</accession>
<feature type="compositionally biased region" description="Basic residues" evidence="1">
    <location>
        <begin position="59"/>
        <end position="70"/>
    </location>
</feature>
<protein>
    <submittedName>
        <fullName evidence="3">Uncharacterized protein</fullName>
    </submittedName>
</protein>